<feature type="region of interest" description="Disordered" evidence="1">
    <location>
        <begin position="156"/>
        <end position="177"/>
    </location>
</feature>
<sequence>MVDQENGVKGVHNNNGLENEKGLLAASKKSGDYPSNRSEEQAKRRSRITQEDIDENLVRKLEKCLVGMTVMACSSRMWKIGYAKESIDEVVDLEAGRDIFKAGRSKVSSEEKITESWLEEGEVQLCCMGNISGGDYLSGEDKVERNISEEAIMGLGNNDEETGNVQKRREDTVGPEEREALDDRRKFTWFGPRNRRSHLDIIFVEDDWFQENSDATMWGLPRSVSDHIPILLVKEMIDWDPIPFKLINSWLHQERCTDVIKDTLELEVSRDEDLSAKLRRVKGALQKME</sequence>
<dbReference type="EMBL" id="VEPZ02001475">
    <property type="protein sequence ID" value="KAE8671361.1"/>
    <property type="molecule type" value="Genomic_DNA"/>
</dbReference>
<organism evidence="2 3">
    <name type="scientific">Hibiscus syriacus</name>
    <name type="common">Rose of Sharon</name>
    <dbReference type="NCBI Taxonomy" id="106335"/>
    <lineage>
        <taxon>Eukaryota</taxon>
        <taxon>Viridiplantae</taxon>
        <taxon>Streptophyta</taxon>
        <taxon>Embryophyta</taxon>
        <taxon>Tracheophyta</taxon>
        <taxon>Spermatophyta</taxon>
        <taxon>Magnoliopsida</taxon>
        <taxon>eudicotyledons</taxon>
        <taxon>Gunneridae</taxon>
        <taxon>Pentapetalae</taxon>
        <taxon>rosids</taxon>
        <taxon>malvids</taxon>
        <taxon>Malvales</taxon>
        <taxon>Malvaceae</taxon>
        <taxon>Malvoideae</taxon>
        <taxon>Hibiscus</taxon>
    </lineage>
</organism>
<dbReference type="InterPro" id="IPR036691">
    <property type="entry name" value="Endo/exonu/phosph_ase_sf"/>
</dbReference>
<dbReference type="AlphaFoldDB" id="A0A6A2X7U4"/>
<comment type="caution">
    <text evidence="2">The sequence shown here is derived from an EMBL/GenBank/DDBJ whole genome shotgun (WGS) entry which is preliminary data.</text>
</comment>
<dbReference type="SUPFAM" id="SSF56219">
    <property type="entry name" value="DNase I-like"/>
    <property type="match status" value="1"/>
</dbReference>
<evidence type="ECO:0000313" key="2">
    <source>
        <dbReference type="EMBL" id="KAE8671361.1"/>
    </source>
</evidence>
<dbReference type="Gene3D" id="3.60.10.10">
    <property type="entry name" value="Endonuclease/exonuclease/phosphatase"/>
    <property type="match status" value="1"/>
</dbReference>
<name>A0A6A2X7U4_HIBSY</name>
<keyword evidence="3" id="KW-1185">Reference proteome</keyword>
<feature type="region of interest" description="Disordered" evidence="1">
    <location>
        <begin position="1"/>
        <end position="48"/>
    </location>
</feature>
<evidence type="ECO:0000256" key="1">
    <source>
        <dbReference type="SAM" id="MobiDB-lite"/>
    </source>
</evidence>
<proteinExistence type="predicted"/>
<evidence type="ECO:0000313" key="3">
    <source>
        <dbReference type="Proteomes" id="UP000436088"/>
    </source>
</evidence>
<protein>
    <submittedName>
        <fullName evidence="2">Uncharacterized protein</fullName>
    </submittedName>
</protein>
<feature type="compositionally biased region" description="Basic and acidic residues" evidence="1">
    <location>
        <begin position="167"/>
        <end position="177"/>
    </location>
</feature>
<gene>
    <name evidence="2" type="ORF">F3Y22_tig00111976pilonHSYRG00030</name>
</gene>
<reference evidence="2" key="1">
    <citation type="submission" date="2019-09" db="EMBL/GenBank/DDBJ databases">
        <title>Draft genome information of white flower Hibiscus syriacus.</title>
        <authorList>
            <person name="Kim Y.-M."/>
        </authorList>
    </citation>
    <scope>NUCLEOTIDE SEQUENCE [LARGE SCALE GENOMIC DNA]</scope>
    <source>
        <strain evidence="2">YM2019G1</strain>
    </source>
</reference>
<accession>A0A6A2X7U4</accession>
<dbReference type="Proteomes" id="UP000436088">
    <property type="component" value="Unassembled WGS sequence"/>
</dbReference>